<dbReference type="RefSeq" id="WP_010916733.1">
    <property type="nucleotide sequence ID" value="NC_002689.2"/>
</dbReference>
<dbReference type="eggNOG" id="arCOG04291">
    <property type="taxonomic scope" value="Archaea"/>
</dbReference>
<dbReference type="PaxDb" id="273116-14324688"/>
<proteinExistence type="predicted"/>
<sequence>MVKFFIGCSGWFYLHWKGRFYPEDIHTKYWFRYYSSRFNTVELNSTFYRFPSDKTALGWYNSSPENFTYSLKINRSITHIKRLRDTDEEILKFYNVAGKLKEKLGCLLFQFPPSFKYSEENVSLIAKIPLSKYCRVLEFRHKSWFDKKILSSLVDNGFHIATVSSKDLPFLLIQDVIIYMRMHGDTNGYATDYPLEKLKDMLNRIIDLSPDYAYIYFNNDYNGYAPKNAEEIKSLLLSKT</sequence>
<reference evidence="1 2" key="1">
    <citation type="journal article" date="1999" name="Proc. Jpn. Acad.">
        <title>Determination of the complete genomic DNA sequence of Thermoplasma volvanium GSS1.</title>
        <authorList>
            <person name="Kawashima T."/>
            <person name="Yamamoto Y."/>
            <person name="Aramaki H."/>
            <person name="Nunoshiba T."/>
            <person name="Kawamoto T."/>
            <person name="Watanabe K."/>
            <person name="Yamazaki M."/>
            <person name="Kanehori K."/>
            <person name="Amano N."/>
            <person name="Ohya Y."/>
            <person name="Makino K."/>
            <person name="Suzuki M."/>
        </authorList>
    </citation>
    <scope>NUCLEOTIDE SEQUENCE [LARGE SCALE GENOMIC DNA]</scope>
    <source>
        <strain evidence="2">ATCC 51530 / DSM 4299 / JCM 9571 / NBRC 15438 / GSS1</strain>
    </source>
</reference>
<dbReference type="GeneID" id="1440991"/>
<gene>
    <name evidence="1" type="ORF">TVG0461540</name>
</gene>
<dbReference type="InterPro" id="IPR002763">
    <property type="entry name" value="DUF72"/>
</dbReference>
<dbReference type="OrthoDB" id="35747at2157"/>
<dbReference type="SUPFAM" id="SSF117396">
    <property type="entry name" value="TM1631-like"/>
    <property type="match status" value="1"/>
</dbReference>
<dbReference type="EMBL" id="BA000011">
    <property type="protein sequence ID" value="BAB59615.1"/>
    <property type="molecule type" value="Genomic_DNA"/>
</dbReference>
<evidence type="ECO:0008006" key="3">
    <source>
        <dbReference type="Google" id="ProtNLM"/>
    </source>
</evidence>
<dbReference type="AlphaFoldDB" id="Q97BI2"/>
<protein>
    <recommendedName>
        <fullName evidence="3">DUF72 domain-containing protein</fullName>
    </recommendedName>
</protein>
<dbReference type="Gene3D" id="3.20.20.410">
    <property type="entry name" value="Protein of unknown function UPF0759"/>
    <property type="match status" value="1"/>
</dbReference>
<keyword evidence="2" id="KW-1185">Reference proteome</keyword>
<dbReference type="Proteomes" id="UP000001017">
    <property type="component" value="Chromosome"/>
</dbReference>
<evidence type="ECO:0000313" key="2">
    <source>
        <dbReference type="Proteomes" id="UP000001017"/>
    </source>
</evidence>
<dbReference type="Pfam" id="PF01904">
    <property type="entry name" value="DUF72"/>
    <property type="match status" value="1"/>
</dbReference>
<dbReference type="KEGG" id="tvo:TVG0461540"/>
<name>Q97BI2_THEVO</name>
<reference evidence="1 2" key="2">
    <citation type="journal article" date="2000" name="Proc. Natl. Acad. Sci. U.S.A.">
        <title>Archaeal adaptation to higher temperatures revealed by genomic sequence of Thermoplasma volcanium.</title>
        <authorList>
            <person name="Kawashima T."/>
            <person name="Amano N."/>
            <person name="Koike H."/>
            <person name="Makino S."/>
            <person name="Higuchi S."/>
            <person name="Kawashima-Ohya Y."/>
            <person name="Watanabe K."/>
            <person name="Yamazaki M."/>
            <person name="Kanehori K."/>
            <person name="Kawamoto T."/>
            <person name="Nunoshiba T."/>
            <person name="Yamamoto Y."/>
            <person name="Aramaki H."/>
            <person name="Makino K."/>
            <person name="Suzuki M."/>
        </authorList>
    </citation>
    <scope>NUCLEOTIDE SEQUENCE [LARGE SCALE GENOMIC DNA]</scope>
    <source>
        <strain evidence="2">ATCC 51530 / DSM 4299 / JCM 9571 / NBRC 15438 / GSS1</strain>
    </source>
</reference>
<accession>Q97BI2</accession>
<evidence type="ECO:0000313" key="1">
    <source>
        <dbReference type="EMBL" id="BAB59615.1"/>
    </source>
</evidence>
<dbReference type="PANTHER" id="PTHR30348:SF4">
    <property type="entry name" value="DUF72 DOMAIN-CONTAINING PROTEIN"/>
    <property type="match status" value="1"/>
</dbReference>
<organism evidence="1 2">
    <name type="scientific">Thermoplasma volcanium (strain ATCC 51530 / DSM 4299 / JCM 9571 / NBRC 15438 / GSS1)</name>
    <dbReference type="NCBI Taxonomy" id="273116"/>
    <lineage>
        <taxon>Archaea</taxon>
        <taxon>Methanobacteriati</taxon>
        <taxon>Thermoplasmatota</taxon>
        <taxon>Thermoplasmata</taxon>
        <taxon>Thermoplasmatales</taxon>
        <taxon>Thermoplasmataceae</taxon>
        <taxon>Thermoplasma</taxon>
    </lineage>
</organism>
<dbReference type="STRING" id="273116.gene:9381255"/>
<dbReference type="InterPro" id="IPR036520">
    <property type="entry name" value="UPF0759_sf"/>
</dbReference>
<dbReference type="PhylomeDB" id="Q97BI2"/>
<dbReference type="HOGENOM" id="CLU_046519_0_1_2"/>
<dbReference type="PANTHER" id="PTHR30348">
    <property type="entry name" value="UNCHARACTERIZED PROTEIN YECE"/>
    <property type="match status" value="1"/>
</dbReference>